<dbReference type="RefSeq" id="WP_344172830.1">
    <property type="nucleotide sequence ID" value="NZ_BAAANC010000001.1"/>
</dbReference>
<evidence type="ECO:0000256" key="1">
    <source>
        <dbReference type="ARBA" id="ARBA00023015"/>
    </source>
</evidence>
<dbReference type="EMBL" id="BAAANC010000001">
    <property type="protein sequence ID" value="GAA1521172.1"/>
    <property type="molecule type" value="Genomic_DNA"/>
</dbReference>
<dbReference type="PANTHER" id="PTHR44688">
    <property type="entry name" value="DNA-BINDING TRANSCRIPTIONAL ACTIVATOR DEVR_DOSR"/>
    <property type="match status" value="1"/>
</dbReference>
<organism evidence="6 7">
    <name type="scientific">Kribbella lupini</name>
    <dbReference type="NCBI Taxonomy" id="291602"/>
    <lineage>
        <taxon>Bacteria</taxon>
        <taxon>Bacillati</taxon>
        <taxon>Actinomycetota</taxon>
        <taxon>Actinomycetes</taxon>
        <taxon>Propionibacteriales</taxon>
        <taxon>Kribbellaceae</taxon>
        <taxon>Kribbella</taxon>
    </lineage>
</organism>
<sequence>MRDDPPVAAMTEIAASTSPLPDRARTLLERLDRWVPFDAAWVALTDPRAKVYAPIGSSGLDRSVTAYLDRPAVAEEIELTGLNRDRPPVSTADLPVGVDELATWTECLAPAGFREALGVPLFEPCGRHVGILGLLYSSREPPAPATRDRLGQLSPLIARALSPMRSLLFTARIVQGAVAGVVLLQDGTTSPLSGLDDHALLIAESPVVEIARGTLLAGQVYRSFLWPVEDAGDHVRMTVLAASELPDFVLGVLLVTPDSDSRGLTPRELQVLGLLVEGSSNQQISTRLAVAPRTVATHVEHLLNKLQAATRTVAAVRAEREGCYVPPAPSPTHPAGRKTARTHPSSLSLNIR</sequence>
<dbReference type="Gene3D" id="3.30.450.40">
    <property type="match status" value="1"/>
</dbReference>
<reference evidence="7" key="1">
    <citation type="journal article" date="2019" name="Int. J. Syst. Evol. Microbiol.">
        <title>The Global Catalogue of Microorganisms (GCM) 10K type strain sequencing project: providing services to taxonomists for standard genome sequencing and annotation.</title>
        <authorList>
            <consortium name="The Broad Institute Genomics Platform"/>
            <consortium name="The Broad Institute Genome Sequencing Center for Infectious Disease"/>
            <person name="Wu L."/>
            <person name="Ma J."/>
        </authorList>
    </citation>
    <scope>NUCLEOTIDE SEQUENCE [LARGE SCALE GENOMIC DNA]</scope>
    <source>
        <strain evidence="7">JCM 14303</strain>
    </source>
</reference>
<dbReference type="InterPro" id="IPR016032">
    <property type="entry name" value="Sig_transdc_resp-reg_C-effctor"/>
</dbReference>
<name>A0ABP4LCY0_9ACTN</name>
<dbReference type="Gene3D" id="1.10.10.10">
    <property type="entry name" value="Winged helix-like DNA-binding domain superfamily/Winged helix DNA-binding domain"/>
    <property type="match status" value="1"/>
</dbReference>
<dbReference type="PROSITE" id="PS00622">
    <property type="entry name" value="HTH_LUXR_1"/>
    <property type="match status" value="1"/>
</dbReference>
<keyword evidence="1" id="KW-0805">Transcription regulation</keyword>
<gene>
    <name evidence="6" type="ORF">GCM10009741_22700</name>
</gene>
<evidence type="ECO:0000256" key="3">
    <source>
        <dbReference type="ARBA" id="ARBA00023163"/>
    </source>
</evidence>
<dbReference type="SUPFAM" id="SSF46894">
    <property type="entry name" value="C-terminal effector domain of the bipartite response regulators"/>
    <property type="match status" value="1"/>
</dbReference>
<dbReference type="InterPro" id="IPR029016">
    <property type="entry name" value="GAF-like_dom_sf"/>
</dbReference>
<feature type="region of interest" description="Disordered" evidence="4">
    <location>
        <begin position="324"/>
        <end position="352"/>
    </location>
</feature>
<dbReference type="Proteomes" id="UP001500363">
    <property type="component" value="Unassembled WGS sequence"/>
</dbReference>
<evidence type="ECO:0000256" key="4">
    <source>
        <dbReference type="SAM" id="MobiDB-lite"/>
    </source>
</evidence>
<keyword evidence="7" id="KW-1185">Reference proteome</keyword>
<dbReference type="Pfam" id="PF00196">
    <property type="entry name" value="GerE"/>
    <property type="match status" value="1"/>
</dbReference>
<accession>A0ABP4LCY0</accession>
<evidence type="ECO:0000313" key="6">
    <source>
        <dbReference type="EMBL" id="GAA1521172.1"/>
    </source>
</evidence>
<evidence type="ECO:0000313" key="7">
    <source>
        <dbReference type="Proteomes" id="UP001500363"/>
    </source>
</evidence>
<evidence type="ECO:0000256" key="2">
    <source>
        <dbReference type="ARBA" id="ARBA00023125"/>
    </source>
</evidence>
<feature type="compositionally biased region" description="Polar residues" evidence="4">
    <location>
        <begin position="342"/>
        <end position="352"/>
    </location>
</feature>
<evidence type="ECO:0000259" key="5">
    <source>
        <dbReference type="PROSITE" id="PS50043"/>
    </source>
</evidence>
<comment type="caution">
    <text evidence="6">The sequence shown here is derived from an EMBL/GenBank/DDBJ whole genome shotgun (WGS) entry which is preliminary data.</text>
</comment>
<dbReference type="InterPro" id="IPR036388">
    <property type="entry name" value="WH-like_DNA-bd_sf"/>
</dbReference>
<dbReference type="SMART" id="SM00421">
    <property type="entry name" value="HTH_LUXR"/>
    <property type="match status" value="1"/>
</dbReference>
<dbReference type="PRINTS" id="PR00038">
    <property type="entry name" value="HTHLUXR"/>
</dbReference>
<protein>
    <recommendedName>
        <fullName evidence="5">HTH luxR-type domain-containing protein</fullName>
    </recommendedName>
</protein>
<feature type="domain" description="HTH luxR-type" evidence="5">
    <location>
        <begin position="257"/>
        <end position="322"/>
    </location>
</feature>
<keyword evidence="3" id="KW-0804">Transcription</keyword>
<dbReference type="CDD" id="cd06170">
    <property type="entry name" value="LuxR_C_like"/>
    <property type="match status" value="1"/>
</dbReference>
<keyword evidence="2" id="KW-0238">DNA-binding</keyword>
<dbReference type="PANTHER" id="PTHR44688:SF16">
    <property type="entry name" value="DNA-BINDING TRANSCRIPTIONAL ACTIVATOR DEVR_DOSR"/>
    <property type="match status" value="1"/>
</dbReference>
<dbReference type="InterPro" id="IPR000792">
    <property type="entry name" value="Tscrpt_reg_LuxR_C"/>
</dbReference>
<dbReference type="PROSITE" id="PS50043">
    <property type="entry name" value="HTH_LUXR_2"/>
    <property type="match status" value="1"/>
</dbReference>
<dbReference type="SUPFAM" id="SSF55781">
    <property type="entry name" value="GAF domain-like"/>
    <property type="match status" value="1"/>
</dbReference>
<proteinExistence type="predicted"/>